<evidence type="ECO:0000256" key="1">
    <source>
        <dbReference type="ARBA" id="ARBA00022741"/>
    </source>
</evidence>
<evidence type="ECO:0000256" key="2">
    <source>
        <dbReference type="ARBA" id="ARBA00022840"/>
    </source>
</evidence>
<feature type="domain" description="RapZ C-terminal" evidence="7">
    <location>
        <begin position="189"/>
        <end position="309"/>
    </location>
</feature>
<name>A0A1H3VRX0_9RHOB</name>
<evidence type="ECO:0000256" key="4">
    <source>
        <dbReference type="HAMAP-Rule" id="MF_00636"/>
    </source>
</evidence>
<dbReference type="NCBIfam" id="NF003828">
    <property type="entry name" value="PRK05416.1"/>
    <property type="match status" value="1"/>
</dbReference>
<reference evidence="8 9" key="1">
    <citation type="submission" date="2016-10" db="EMBL/GenBank/DDBJ databases">
        <authorList>
            <person name="de Groot N.N."/>
        </authorList>
    </citation>
    <scope>NUCLEOTIDE SEQUENCE [LARGE SCALE GENOMIC DNA]</scope>
    <source>
        <strain evidence="8 9">DSM 15345</strain>
    </source>
</reference>
<protein>
    <submittedName>
        <fullName evidence="8">UPF0042 nucleotide-binding protein</fullName>
    </submittedName>
</protein>
<dbReference type="Pfam" id="PF22740">
    <property type="entry name" value="PapZ_C"/>
    <property type="match status" value="1"/>
</dbReference>
<evidence type="ECO:0000259" key="7">
    <source>
        <dbReference type="Pfam" id="PF22740"/>
    </source>
</evidence>
<dbReference type="InterPro" id="IPR053930">
    <property type="entry name" value="RapZ-like_N"/>
</dbReference>
<keyword evidence="1 4" id="KW-0547">Nucleotide-binding</keyword>
<dbReference type="GO" id="GO:0005524">
    <property type="term" value="F:ATP binding"/>
    <property type="evidence" value="ECO:0007669"/>
    <property type="project" value="UniProtKB-UniRule"/>
</dbReference>
<keyword evidence="3 4" id="KW-0342">GTP-binding</keyword>
<evidence type="ECO:0000313" key="9">
    <source>
        <dbReference type="Proteomes" id="UP000198703"/>
    </source>
</evidence>
<dbReference type="AlphaFoldDB" id="A0A1H3VRX0"/>
<dbReference type="HAMAP" id="MF_00636">
    <property type="entry name" value="RapZ_like"/>
    <property type="match status" value="1"/>
</dbReference>
<dbReference type="GO" id="GO:0005525">
    <property type="term" value="F:GTP binding"/>
    <property type="evidence" value="ECO:0007669"/>
    <property type="project" value="UniProtKB-UniRule"/>
</dbReference>
<feature type="region of interest" description="Disordered" evidence="5">
    <location>
        <begin position="1"/>
        <end position="23"/>
    </location>
</feature>
<proteinExistence type="inferred from homology"/>
<dbReference type="SUPFAM" id="SSF52540">
    <property type="entry name" value="P-loop containing nucleoside triphosphate hydrolases"/>
    <property type="match status" value="1"/>
</dbReference>
<evidence type="ECO:0000256" key="3">
    <source>
        <dbReference type="ARBA" id="ARBA00023134"/>
    </source>
</evidence>
<dbReference type="PANTHER" id="PTHR30448:SF0">
    <property type="entry name" value="RNASE ADAPTER PROTEIN RAPZ"/>
    <property type="match status" value="1"/>
</dbReference>
<dbReference type="RefSeq" id="WP_093247657.1">
    <property type="nucleotide sequence ID" value="NZ_FNQM01000001.1"/>
</dbReference>
<dbReference type="InterPro" id="IPR053931">
    <property type="entry name" value="RapZ_C"/>
</dbReference>
<gene>
    <name evidence="8" type="ORF">SAMN05444370_101253</name>
</gene>
<sequence>MEQGEQRATGCGTARGPDADAPAKQRVAVVTGLSGAGRSTALGALEDLGWETVDNLPIALIPRLADPASGAGAEIGRPVAIGADTRTRGFSVAALEEALAGLRANPRAEPMLIFLDAADGAIIRRYAETRRRHPMAPQEDAALGVARERDALSGLRERADLVIDTTDMSPHALRAQVRAQLSHGTAHGMAVSLQSFSYKRGAPREADMVMDCRFLRNPHWEAALRAEDGRHAGVDAYVAADPLFEPFFSRLADLAALLLPAYKSEGKAYFCIALGCTGGRHRSVMMTERLGRRLADEGWRVNLRHRELERRDGAPRED</sequence>
<dbReference type="STRING" id="89524.SAMN05444370_101253"/>
<dbReference type="Proteomes" id="UP000198703">
    <property type="component" value="Unassembled WGS sequence"/>
</dbReference>
<dbReference type="OrthoDB" id="9784461at2"/>
<evidence type="ECO:0000256" key="5">
    <source>
        <dbReference type="SAM" id="MobiDB-lite"/>
    </source>
</evidence>
<dbReference type="PIRSF" id="PIRSF005052">
    <property type="entry name" value="P-loopkin"/>
    <property type="match status" value="1"/>
</dbReference>
<dbReference type="EMBL" id="FNQM01000001">
    <property type="protein sequence ID" value="SDZ76862.1"/>
    <property type="molecule type" value="Genomic_DNA"/>
</dbReference>
<evidence type="ECO:0000259" key="6">
    <source>
        <dbReference type="Pfam" id="PF03668"/>
    </source>
</evidence>
<organism evidence="8 9">
    <name type="scientific">Rubrimonas cliftonensis</name>
    <dbReference type="NCBI Taxonomy" id="89524"/>
    <lineage>
        <taxon>Bacteria</taxon>
        <taxon>Pseudomonadati</taxon>
        <taxon>Pseudomonadota</taxon>
        <taxon>Alphaproteobacteria</taxon>
        <taxon>Rhodobacterales</taxon>
        <taxon>Paracoccaceae</taxon>
        <taxon>Rubrimonas</taxon>
    </lineage>
</organism>
<accession>A0A1H3VRX0</accession>
<keyword evidence="2 4" id="KW-0067">ATP-binding</keyword>
<feature type="binding site" evidence="4">
    <location>
        <begin position="32"/>
        <end position="39"/>
    </location>
    <ligand>
        <name>ATP</name>
        <dbReference type="ChEBI" id="CHEBI:30616"/>
    </ligand>
</feature>
<feature type="domain" description="RapZ-like N-terminal" evidence="6">
    <location>
        <begin position="27"/>
        <end position="182"/>
    </location>
</feature>
<dbReference type="InterPro" id="IPR027417">
    <property type="entry name" value="P-loop_NTPase"/>
</dbReference>
<evidence type="ECO:0000313" key="8">
    <source>
        <dbReference type="EMBL" id="SDZ76862.1"/>
    </source>
</evidence>
<keyword evidence="9" id="KW-1185">Reference proteome</keyword>
<dbReference type="InterPro" id="IPR005337">
    <property type="entry name" value="RapZ-like"/>
</dbReference>
<dbReference type="Pfam" id="PF03668">
    <property type="entry name" value="RapZ-like_N"/>
    <property type="match status" value="1"/>
</dbReference>
<feature type="binding site" evidence="4">
    <location>
        <begin position="84"/>
        <end position="87"/>
    </location>
    <ligand>
        <name>GTP</name>
        <dbReference type="ChEBI" id="CHEBI:37565"/>
    </ligand>
</feature>
<dbReference type="PANTHER" id="PTHR30448">
    <property type="entry name" value="RNASE ADAPTER PROTEIN RAPZ"/>
    <property type="match status" value="1"/>
</dbReference>